<sequence>VIKCVINFRFHLFRSNPDFPSSTSNVNASMEMKELEISYNTEYEMIVKSTGRDIFERDPAVVVVAREKRYGVTVNNHTSLPLYPHLFYFDPSELSIKPWYLSATGTGTSISTHQTDAPLPANSEFRIGYCGDGGVDPWEFMLREGESKDVGFFKLFVTTAPVSLKNIEQECPYGDAPVKRAGRVSAPLSGPRLEVLGVWDVLVKTVVQHEIGTCDGQTSSKR</sequence>
<evidence type="ECO:0000313" key="2">
    <source>
        <dbReference type="Proteomes" id="UP000807342"/>
    </source>
</evidence>
<proteinExistence type="predicted"/>
<keyword evidence="2" id="KW-1185">Reference proteome</keyword>
<protein>
    <submittedName>
        <fullName evidence="1">Uncharacterized protein</fullName>
    </submittedName>
</protein>
<dbReference type="AlphaFoldDB" id="A0A9P6BYQ9"/>
<feature type="non-terminal residue" evidence="1">
    <location>
        <position position="1"/>
    </location>
</feature>
<evidence type="ECO:0000313" key="1">
    <source>
        <dbReference type="EMBL" id="KAF9445416.1"/>
    </source>
</evidence>
<dbReference type="OrthoDB" id="3223806at2759"/>
<gene>
    <name evidence="1" type="ORF">P691DRAFT_675656</name>
</gene>
<dbReference type="Proteomes" id="UP000807342">
    <property type="component" value="Unassembled WGS sequence"/>
</dbReference>
<organism evidence="1 2">
    <name type="scientific">Macrolepiota fuliginosa MF-IS2</name>
    <dbReference type="NCBI Taxonomy" id="1400762"/>
    <lineage>
        <taxon>Eukaryota</taxon>
        <taxon>Fungi</taxon>
        <taxon>Dikarya</taxon>
        <taxon>Basidiomycota</taxon>
        <taxon>Agaricomycotina</taxon>
        <taxon>Agaricomycetes</taxon>
        <taxon>Agaricomycetidae</taxon>
        <taxon>Agaricales</taxon>
        <taxon>Agaricineae</taxon>
        <taxon>Agaricaceae</taxon>
        <taxon>Macrolepiota</taxon>
    </lineage>
</organism>
<reference evidence="1" key="1">
    <citation type="submission" date="2020-11" db="EMBL/GenBank/DDBJ databases">
        <authorList>
            <consortium name="DOE Joint Genome Institute"/>
            <person name="Ahrendt S."/>
            <person name="Riley R."/>
            <person name="Andreopoulos W."/>
            <person name="Labutti K."/>
            <person name="Pangilinan J."/>
            <person name="Ruiz-Duenas F.J."/>
            <person name="Barrasa J.M."/>
            <person name="Sanchez-Garcia M."/>
            <person name="Camarero S."/>
            <person name="Miyauchi S."/>
            <person name="Serrano A."/>
            <person name="Linde D."/>
            <person name="Babiker R."/>
            <person name="Drula E."/>
            <person name="Ayuso-Fernandez I."/>
            <person name="Pacheco R."/>
            <person name="Padilla G."/>
            <person name="Ferreira P."/>
            <person name="Barriuso J."/>
            <person name="Kellner H."/>
            <person name="Castanera R."/>
            <person name="Alfaro M."/>
            <person name="Ramirez L."/>
            <person name="Pisabarro A.G."/>
            <person name="Kuo A."/>
            <person name="Tritt A."/>
            <person name="Lipzen A."/>
            <person name="He G."/>
            <person name="Yan M."/>
            <person name="Ng V."/>
            <person name="Cullen D."/>
            <person name="Martin F."/>
            <person name="Rosso M.-N."/>
            <person name="Henrissat B."/>
            <person name="Hibbett D."/>
            <person name="Martinez A.T."/>
            <person name="Grigoriev I.V."/>
        </authorList>
    </citation>
    <scope>NUCLEOTIDE SEQUENCE</scope>
    <source>
        <strain evidence="1">MF-IS2</strain>
    </source>
</reference>
<dbReference type="EMBL" id="MU151302">
    <property type="protein sequence ID" value="KAF9445416.1"/>
    <property type="molecule type" value="Genomic_DNA"/>
</dbReference>
<accession>A0A9P6BYQ9</accession>
<name>A0A9P6BYQ9_9AGAR</name>
<comment type="caution">
    <text evidence="1">The sequence shown here is derived from an EMBL/GenBank/DDBJ whole genome shotgun (WGS) entry which is preliminary data.</text>
</comment>